<dbReference type="GO" id="GO:0016829">
    <property type="term" value="F:lyase activity"/>
    <property type="evidence" value="ECO:0007669"/>
    <property type="project" value="UniProtKB-KW"/>
</dbReference>
<comment type="caution">
    <text evidence="6">The sequence shown here is derived from an EMBL/GenBank/DDBJ whole genome shotgun (WGS) entry which is preliminary data.</text>
</comment>
<dbReference type="PATRIC" id="fig|1302648.3.peg.759"/>
<feature type="modified residue" description="O-(phosphoribosyl dephospho-coenzyme A)serine" evidence="4 5">
    <location>
        <position position="14"/>
    </location>
</feature>
<dbReference type="AlphaFoldDB" id="A0A091C5L5"/>
<dbReference type="RefSeq" id="WP_028791012.1">
    <property type="nucleotide sequence ID" value="NZ_JPVT01000066.1"/>
</dbReference>
<sequence>MELLQNAVSGTLESSDIQITIQPVDNADIQIDLDSSVEKQFGRKIRQVITDTLERLGAQGVKVTAVDKGALDCTIQARTITAVHRAAKQERYDWKEIDSWND</sequence>
<dbReference type="GO" id="GO:0005737">
    <property type="term" value="C:cytoplasm"/>
    <property type="evidence" value="ECO:0007669"/>
    <property type="project" value="UniProtKB-SubCell"/>
</dbReference>
<evidence type="ECO:0000256" key="2">
    <source>
        <dbReference type="ARBA" id="ARBA00022490"/>
    </source>
</evidence>
<gene>
    <name evidence="4" type="primary">citD</name>
    <name evidence="6" type="ORF">TMU3MR103_0780</name>
</gene>
<dbReference type="NCBIfam" id="TIGR01608">
    <property type="entry name" value="citD"/>
    <property type="match status" value="1"/>
</dbReference>
<dbReference type="PIRSF" id="PIRSF002736">
    <property type="entry name" value="Citrt_lyas_gamma"/>
    <property type="match status" value="1"/>
</dbReference>
<keyword evidence="7" id="KW-1185">Reference proteome</keyword>
<evidence type="ECO:0000256" key="5">
    <source>
        <dbReference type="PIRSR" id="PIRSR002736-50"/>
    </source>
</evidence>
<reference evidence="6 7" key="1">
    <citation type="submission" date="2014-08" db="EMBL/GenBank/DDBJ databases">
        <title>Genome sequence of Tetragenococcus muriaticus.</title>
        <authorList>
            <person name="Chuea-nongthon C."/>
            <person name="Rodtong S."/>
            <person name="Yongsawatdigul J."/>
            <person name="Steele J.L."/>
            <person name="Liu X.-y."/>
            <person name="Speers J."/>
            <person name="Glasner J.D."/>
            <person name="Neeno-Eckwall E.C."/>
        </authorList>
    </citation>
    <scope>NUCLEOTIDE SEQUENCE [LARGE SCALE GENOMIC DNA]</scope>
    <source>
        <strain evidence="6 7">3MR10-3</strain>
    </source>
</reference>
<dbReference type="InterPro" id="IPR006495">
    <property type="entry name" value="CitD"/>
</dbReference>
<keyword evidence="3 4" id="KW-0597">Phosphoprotein</keyword>
<proteinExistence type="inferred from homology"/>
<evidence type="ECO:0000256" key="1">
    <source>
        <dbReference type="ARBA" id="ARBA00004496"/>
    </source>
</evidence>
<evidence type="ECO:0000313" key="6">
    <source>
        <dbReference type="EMBL" id="KFN91955.1"/>
    </source>
</evidence>
<protein>
    <recommendedName>
        <fullName evidence="4">Citrate lyase acyl carrier protein</fullName>
    </recommendedName>
    <alternativeName>
        <fullName evidence="4">Citrate lyase gamma chain</fullName>
    </alternativeName>
</protein>
<comment type="subunit">
    <text evidence="4">Oligomer with a subunit composition of (alpha,beta,gamma)6.</text>
</comment>
<dbReference type="Pfam" id="PF06857">
    <property type="entry name" value="ACP"/>
    <property type="match status" value="1"/>
</dbReference>
<comment type="similarity">
    <text evidence="4">Belongs to the CitD family.</text>
</comment>
<accession>A0A091C5L5</accession>
<keyword evidence="6" id="KW-0456">Lyase</keyword>
<comment type="subcellular location">
    <subcellularLocation>
        <location evidence="1 4">Cytoplasm</location>
    </subcellularLocation>
</comment>
<organism evidence="6 7">
    <name type="scientific">Tetragenococcus muriaticus 3MR10-3</name>
    <dbReference type="NCBI Taxonomy" id="1302648"/>
    <lineage>
        <taxon>Bacteria</taxon>
        <taxon>Bacillati</taxon>
        <taxon>Bacillota</taxon>
        <taxon>Bacilli</taxon>
        <taxon>Lactobacillales</taxon>
        <taxon>Enterococcaceae</taxon>
        <taxon>Tetragenococcus</taxon>
    </lineage>
</organism>
<dbReference type="HAMAP" id="MF_00805">
    <property type="entry name" value="CitD"/>
    <property type="match status" value="1"/>
</dbReference>
<name>A0A091C5L5_9ENTE</name>
<evidence type="ECO:0000256" key="4">
    <source>
        <dbReference type="HAMAP-Rule" id="MF_00805"/>
    </source>
</evidence>
<comment type="function">
    <text evidence="4">Covalent carrier of the coenzyme of citrate lyase.</text>
</comment>
<dbReference type="NCBIfam" id="NF009726">
    <property type="entry name" value="PRK13253.1"/>
    <property type="match status" value="1"/>
</dbReference>
<dbReference type="InterPro" id="IPR023439">
    <property type="entry name" value="Mal_deCO2ase/Cit_lyase_ACP"/>
</dbReference>
<keyword evidence="2 4" id="KW-0963">Cytoplasm</keyword>
<evidence type="ECO:0000313" key="7">
    <source>
        <dbReference type="Proteomes" id="UP000029381"/>
    </source>
</evidence>
<evidence type="ECO:0000256" key="3">
    <source>
        <dbReference type="ARBA" id="ARBA00022553"/>
    </source>
</evidence>
<dbReference type="EMBL" id="JPVT01000066">
    <property type="protein sequence ID" value="KFN91955.1"/>
    <property type="molecule type" value="Genomic_DNA"/>
</dbReference>
<dbReference type="Proteomes" id="UP000029381">
    <property type="component" value="Unassembled WGS sequence"/>
</dbReference>